<feature type="transmembrane region" description="Helical" evidence="6">
    <location>
        <begin position="229"/>
        <end position="247"/>
    </location>
</feature>
<dbReference type="GeneID" id="100908346"/>
<sequence length="432" mass="46826">MATDSLRKLQLMVFATMFLGYAMYGYNRKSVSLALPKLMEEGLRKEHAGLIVSSQNMAYAISKFIGGVLSDRLSARRLFAIGLVGTGLATLLFGTADSLALFCGFWFLNGFAQGCGWPSCAKIIRQWYPPSQFGTWWSVLSASSNVSGGLAPFLATFIILNYGWRSSLFFAGSLSIAMGLVSFFTLYNSPTDLGYPSFLENAKKNDGEKPEKTDAKKDGGFSDLLPSPFLWLISAAYCVIMATKTSAVDWGQVYLREELGHSAYVGSTLTSCVESGGFFGGIAAGLVTDWAVKRHDRRLRHNPRVPAAIFFFFCTAVCLHILVFVVDQNTSQFLIAVIGFTLGAAVYGDIAIFGIVSCESAPVHLSGSAHAITSFAANVGATLSGLPFSILAAQFSWKSVFLLLEVICGLVCVLMIICVRIDSRIARHLHKD</sequence>
<dbReference type="PANTHER" id="PTHR43826:SF3">
    <property type="entry name" value="GLUCOSE-6-PHOSPHATE EXCHANGER SLC37A4"/>
    <property type="match status" value="1"/>
</dbReference>
<feature type="transmembrane region" description="Helical" evidence="6">
    <location>
        <begin position="368"/>
        <end position="393"/>
    </location>
</feature>
<dbReference type="InterPro" id="IPR036259">
    <property type="entry name" value="MFS_trans_sf"/>
</dbReference>
<comment type="subcellular location">
    <subcellularLocation>
        <location evidence="1">Endomembrane system</location>
        <topology evidence="1">Multi-pass membrane protein</topology>
    </subcellularLocation>
</comment>
<dbReference type="SUPFAM" id="SSF103473">
    <property type="entry name" value="MFS general substrate transporter"/>
    <property type="match status" value="1"/>
</dbReference>
<dbReference type="InterPro" id="IPR051337">
    <property type="entry name" value="OPA_Antiporter"/>
</dbReference>
<feature type="transmembrane region" description="Helical" evidence="6">
    <location>
        <begin position="9"/>
        <end position="27"/>
    </location>
</feature>
<dbReference type="Gene3D" id="1.20.1250.20">
    <property type="entry name" value="MFS general substrate transporter like domains"/>
    <property type="match status" value="2"/>
</dbReference>
<evidence type="ECO:0000313" key="8">
    <source>
        <dbReference type="Proteomes" id="UP000694867"/>
    </source>
</evidence>
<evidence type="ECO:0000256" key="3">
    <source>
        <dbReference type="ARBA" id="ARBA00022692"/>
    </source>
</evidence>
<organism evidence="8 9">
    <name type="scientific">Galendromus occidentalis</name>
    <name type="common">western predatory mite</name>
    <dbReference type="NCBI Taxonomy" id="34638"/>
    <lineage>
        <taxon>Eukaryota</taxon>
        <taxon>Metazoa</taxon>
        <taxon>Ecdysozoa</taxon>
        <taxon>Arthropoda</taxon>
        <taxon>Chelicerata</taxon>
        <taxon>Arachnida</taxon>
        <taxon>Acari</taxon>
        <taxon>Parasitiformes</taxon>
        <taxon>Mesostigmata</taxon>
        <taxon>Gamasina</taxon>
        <taxon>Phytoseioidea</taxon>
        <taxon>Phytoseiidae</taxon>
        <taxon>Typhlodrominae</taxon>
        <taxon>Galendromus</taxon>
    </lineage>
</organism>
<comment type="similarity">
    <text evidence="2">Belongs to the major facilitator superfamily. Organophosphate:Pi antiporter (OPA) (TC 2.A.1.4) family.</text>
</comment>
<keyword evidence="8" id="KW-1185">Reference proteome</keyword>
<keyword evidence="5 6" id="KW-0472">Membrane</keyword>
<dbReference type="Pfam" id="PF07690">
    <property type="entry name" value="MFS_1"/>
    <property type="match status" value="1"/>
</dbReference>
<proteinExistence type="inferred from homology"/>
<feature type="domain" description="Major facilitator superfamily (MFS) profile" evidence="7">
    <location>
        <begin position="13"/>
        <end position="423"/>
    </location>
</feature>
<evidence type="ECO:0000259" key="7">
    <source>
        <dbReference type="PROSITE" id="PS50850"/>
    </source>
</evidence>
<dbReference type="GO" id="GO:0005789">
    <property type="term" value="C:endoplasmic reticulum membrane"/>
    <property type="evidence" value="ECO:0007669"/>
    <property type="project" value="TreeGrafter"/>
</dbReference>
<dbReference type="Proteomes" id="UP000694867">
    <property type="component" value="Unplaced"/>
</dbReference>
<feature type="transmembrane region" description="Helical" evidence="6">
    <location>
        <begin position="167"/>
        <end position="187"/>
    </location>
</feature>
<dbReference type="KEGG" id="goe:100908346"/>
<keyword evidence="4 6" id="KW-1133">Transmembrane helix</keyword>
<feature type="transmembrane region" description="Helical" evidence="6">
    <location>
        <begin position="78"/>
        <end position="108"/>
    </location>
</feature>
<dbReference type="PANTHER" id="PTHR43826">
    <property type="entry name" value="GLUCOSE-6-PHOSPHATE EXCHANGER SLC37A4"/>
    <property type="match status" value="1"/>
</dbReference>
<reference evidence="9" key="1">
    <citation type="submission" date="2025-08" db="UniProtKB">
        <authorList>
            <consortium name="RefSeq"/>
        </authorList>
    </citation>
    <scope>IDENTIFICATION</scope>
</reference>
<feature type="transmembrane region" description="Helical" evidence="6">
    <location>
        <begin position="399"/>
        <end position="421"/>
    </location>
</feature>
<dbReference type="AlphaFoldDB" id="A0AAJ6QPA6"/>
<dbReference type="PIRSF" id="PIRSF002808">
    <property type="entry name" value="Hexose_phosphate_transp"/>
    <property type="match status" value="1"/>
</dbReference>
<evidence type="ECO:0000256" key="1">
    <source>
        <dbReference type="ARBA" id="ARBA00004127"/>
    </source>
</evidence>
<evidence type="ECO:0000256" key="2">
    <source>
        <dbReference type="ARBA" id="ARBA00009598"/>
    </source>
</evidence>
<keyword evidence="3 6" id="KW-0812">Transmembrane</keyword>
<evidence type="ECO:0000256" key="5">
    <source>
        <dbReference type="ARBA" id="ARBA00023136"/>
    </source>
</evidence>
<feature type="transmembrane region" description="Helical" evidence="6">
    <location>
        <begin position="332"/>
        <end position="356"/>
    </location>
</feature>
<accession>A0AAJ6QPA6</accession>
<evidence type="ECO:0000256" key="6">
    <source>
        <dbReference type="SAM" id="Phobius"/>
    </source>
</evidence>
<name>A0AAJ6QPA6_9ACAR</name>
<dbReference type="InterPro" id="IPR020846">
    <property type="entry name" value="MFS_dom"/>
</dbReference>
<dbReference type="PROSITE" id="PS50850">
    <property type="entry name" value="MFS"/>
    <property type="match status" value="1"/>
</dbReference>
<dbReference type="InterPro" id="IPR011701">
    <property type="entry name" value="MFS"/>
</dbReference>
<protein>
    <submittedName>
        <fullName evidence="9">Glucose-6-phosphate exchanger SLC37A4</fullName>
    </submittedName>
</protein>
<evidence type="ECO:0000256" key="4">
    <source>
        <dbReference type="ARBA" id="ARBA00022989"/>
    </source>
</evidence>
<dbReference type="InterPro" id="IPR000849">
    <property type="entry name" value="Sugar_P_transporter"/>
</dbReference>
<dbReference type="GO" id="GO:0035435">
    <property type="term" value="P:phosphate ion transmembrane transport"/>
    <property type="evidence" value="ECO:0007669"/>
    <property type="project" value="TreeGrafter"/>
</dbReference>
<feature type="transmembrane region" description="Helical" evidence="6">
    <location>
        <begin position="136"/>
        <end position="160"/>
    </location>
</feature>
<feature type="transmembrane region" description="Helical" evidence="6">
    <location>
        <begin position="307"/>
        <end position="326"/>
    </location>
</feature>
<evidence type="ECO:0000313" key="9">
    <source>
        <dbReference type="RefSeq" id="XP_003739377.1"/>
    </source>
</evidence>
<gene>
    <name evidence="9" type="primary">LOC100908346</name>
</gene>
<dbReference type="RefSeq" id="XP_003739377.1">
    <property type="nucleotide sequence ID" value="XM_003739329.2"/>
</dbReference>
<dbReference type="GO" id="GO:0061513">
    <property type="term" value="F:glucose 6-phosphate:phosphate antiporter activity"/>
    <property type="evidence" value="ECO:0007669"/>
    <property type="project" value="TreeGrafter"/>
</dbReference>